<dbReference type="GO" id="GO:0016853">
    <property type="term" value="F:isomerase activity"/>
    <property type="evidence" value="ECO:0007669"/>
    <property type="project" value="UniProtKB-KW"/>
</dbReference>
<proteinExistence type="predicted"/>
<dbReference type="GO" id="GO:0030638">
    <property type="term" value="P:polyketide metabolic process"/>
    <property type="evidence" value="ECO:0007669"/>
    <property type="project" value="InterPro"/>
</dbReference>
<dbReference type="InterPro" id="IPR037401">
    <property type="entry name" value="SnoaL-like"/>
</dbReference>
<evidence type="ECO:0000259" key="1">
    <source>
        <dbReference type="Pfam" id="PF12680"/>
    </source>
</evidence>
<dbReference type="InParanoid" id="A0A543AVJ2"/>
<reference evidence="2 3" key="1">
    <citation type="submission" date="2019-06" db="EMBL/GenBank/DDBJ databases">
        <title>Sequencing the genomes of 1000 actinobacteria strains.</title>
        <authorList>
            <person name="Klenk H.-P."/>
        </authorList>
    </citation>
    <scope>NUCLEOTIDE SEQUENCE [LARGE SCALE GENOMIC DNA]</scope>
    <source>
        <strain evidence="2 3">DSM 45928</strain>
    </source>
</reference>
<keyword evidence="3" id="KW-1185">Reference proteome</keyword>
<sequence length="142" mass="15732">MAMSQAREVMDKLTDTMVEGADVDSLLSLYAEDAVVTTPDQGELRGHTQVAEYWRTFVESFSDIGWEPINKLEADDRAVDEGYFVGTNTGVVNAPTGETVPATGKRIKMRECDVATVKDGKIVEHHLYFDEADFARQLGLID</sequence>
<organism evidence="2 3">
    <name type="scientific">Stackebrandtia endophytica</name>
    <dbReference type="NCBI Taxonomy" id="1496996"/>
    <lineage>
        <taxon>Bacteria</taxon>
        <taxon>Bacillati</taxon>
        <taxon>Actinomycetota</taxon>
        <taxon>Actinomycetes</taxon>
        <taxon>Glycomycetales</taxon>
        <taxon>Glycomycetaceae</taxon>
        <taxon>Stackebrandtia</taxon>
    </lineage>
</organism>
<dbReference type="AlphaFoldDB" id="A0A543AVJ2"/>
<dbReference type="SUPFAM" id="SSF54427">
    <property type="entry name" value="NTF2-like"/>
    <property type="match status" value="1"/>
</dbReference>
<dbReference type="InterPro" id="IPR009959">
    <property type="entry name" value="Cyclase_SnoaL-like"/>
</dbReference>
<evidence type="ECO:0000313" key="3">
    <source>
        <dbReference type="Proteomes" id="UP000317043"/>
    </source>
</evidence>
<evidence type="ECO:0000313" key="2">
    <source>
        <dbReference type="EMBL" id="TQL76595.1"/>
    </source>
</evidence>
<dbReference type="PANTHER" id="PTHR38436">
    <property type="entry name" value="POLYKETIDE CYCLASE SNOAL-LIKE DOMAIN"/>
    <property type="match status" value="1"/>
</dbReference>
<dbReference type="EMBL" id="VFOW01000001">
    <property type="protein sequence ID" value="TQL76595.1"/>
    <property type="molecule type" value="Genomic_DNA"/>
</dbReference>
<dbReference type="Gene3D" id="3.10.450.50">
    <property type="match status" value="1"/>
</dbReference>
<name>A0A543AVJ2_9ACTN</name>
<dbReference type="Pfam" id="PF12680">
    <property type="entry name" value="SnoaL_2"/>
    <property type="match status" value="1"/>
</dbReference>
<dbReference type="Proteomes" id="UP000317043">
    <property type="component" value="Unassembled WGS sequence"/>
</dbReference>
<protein>
    <submittedName>
        <fullName evidence="2">Steroid delta-isomerase-like uncharacterized protein</fullName>
    </submittedName>
</protein>
<comment type="caution">
    <text evidence="2">The sequence shown here is derived from an EMBL/GenBank/DDBJ whole genome shotgun (WGS) entry which is preliminary data.</text>
</comment>
<feature type="domain" description="SnoaL-like" evidence="1">
    <location>
        <begin position="17"/>
        <end position="125"/>
    </location>
</feature>
<dbReference type="InterPro" id="IPR032710">
    <property type="entry name" value="NTF2-like_dom_sf"/>
</dbReference>
<keyword evidence="2" id="KW-0413">Isomerase</keyword>
<gene>
    <name evidence="2" type="ORF">FB566_2128</name>
</gene>
<accession>A0A543AVJ2</accession>
<dbReference type="PANTHER" id="PTHR38436:SF1">
    <property type="entry name" value="ESTER CYCLASE"/>
    <property type="match status" value="1"/>
</dbReference>